<gene>
    <name evidence="4" type="ORF">AMS68_005731</name>
</gene>
<dbReference type="PANTHER" id="PTHR24180:SF45">
    <property type="entry name" value="POLY [ADP-RIBOSE] POLYMERASE TANKYRASE"/>
    <property type="match status" value="1"/>
</dbReference>
<dbReference type="OrthoDB" id="4772757at2759"/>
<dbReference type="PANTHER" id="PTHR24180">
    <property type="entry name" value="CYCLIN-DEPENDENT KINASE INHIBITOR 2C-RELATED"/>
    <property type="match status" value="1"/>
</dbReference>
<dbReference type="InterPro" id="IPR036770">
    <property type="entry name" value="Ankyrin_rpt-contain_sf"/>
</dbReference>
<evidence type="ECO:0000313" key="5">
    <source>
        <dbReference type="Proteomes" id="UP000503462"/>
    </source>
</evidence>
<sequence length="267" mass="29176">MASSDKQDPILAEFGSAIYDLCARDSVNEFRAWTEQKKVTNWTGLLTAAAWRDAAEIVGFCLQQGAKVDEKPVMKAIIYDKAERVHKKLVEAKLIGPYHTIERIGDVLSVAVSNNNVEWTDFCLKHNADPNFWLYDEYKTVLAEAAENGNTTIIGLLLANGASKQNSGALIFAAEAGKKDAVTLLLHKGFDINEIGVAHPQDPRTLADVGTALHKAVEHNHSDVVDILLRAGIDTSLKDGQGRTALELAQELKQEETVAKLEKLSTA</sequence>
<dbReference type="EMBL" id="CP051142">
    <property type="protein sequence ID" value="QIX00214.1"/>
    <property type="molecule type" value="Genomic_DNA"/>
</dbReference>
<organism evidence="4 5">
    <name type="scientific">Peltaster fructicola</name>
    <dbReference type="NCBI Taxonomy" id="286661"/>
    <lineage>
        <taxon>Eukaryota</taxon>
        <taxon>Fungi</taxon>
        <taxon>Dikarya</taxon>
        <taxon>Ascomycota</taxon>
        <taxon>Pezizomycotina</taxon>
        <taxon>Dothideomycetes</taxon>
        <taxon>Dothideomycetes incertae sedis</taxon>
        <taxon>Peltaster</taxon>
    </lineage>
</organism>
<proteinExistence type="predicted"/>
<dbReference type="SMART" id="SM00248">
    <property type="entry name" value="ANK"/>
    <property type="match status" value="5"/>
</dbReference>
<dbReference type="PROSITE" id="PS50088">
    <property type="entry name" value="ANK_REPEAT"/>
    <property type="match status" value="1"/>
</dbReference>
<evidence type="ECO:0000256" key="2">
    <source>
        <dbReference type="ARBA" id="ARBA00023043"/>
    </source>
</evidence>
<accession>A0A6H0XZP1</accession>
<dbReference type="PROSITE" id="PS50297">
    <property type="entry name" value="ANK_REP_REGION"/>
    <property type="match status" value="1"/>
</dbReference>
<dbReference type="SUPFAM" id="SSF48403">
    <property type="entry name" value="Ankyrin repeat"/>
    <property type="match status" value="1"/>
</dbReference>
<dbReference type="Pfam" id="PF13857">
    <property type="entry name" value="Ank_5"/>
    <property type="match status" value="1"/>
</dbReference>
<dbReference type="Proteomes" id="UP000503462">
    <property type="component" value="Chromosome 4"/>
</dbReference>
<evidence type="ECO:0000256" key="1">
    <source>
        <dbReference type="ARBA" id="ARBA00022737"/>
    </source>
</evidence>
<evidence type="ECO:0000313" key="4">
    <source>
        <dbReference type="EMBL" id="QIX00214.1"/>
    </source>
</evidence>
<reference evidence="4 5" key="1">
    <citation type="journal article" date="2016" name="Sci. Rep.">
        <title>Peltaster fructicola genome reveals evolution from an invasive phytopathogen to an ectophytic parasite.</title>
        <authorList>
            <person name="Xu C."/>
            <person name="Chen H."/>
            <person name="Gleason M.L."/>
            <person name="Xu J.R."/>
            <person name="Liu H."/>
            <person name="Zhang R."/>
            <person name="Sun G."/>
        </authorList>
    </citation>
    <scope>NUCLEOTIDE SEQUENCE [LARGE SCALE GENOMIC DNA]</scope>
    <source>
        <strain evidence="4 5">LNHT1506</strain>
    </source>
</reference>
<dbReference type="Gene3D" id="1.25.40.20">
    <property type="entry name" value="Ankyrin repeat-containing domain"/>
    <property type="match status" value="2"/>
</dbReference>
<keyword evidence="2 3" id="KW-0040">ANK repeat</keyword>
<dbReference type="AlphaFoldDB" id="A0A6H0XZP1"/>
<dbReference type="InterPro" id="IPR002110">
    <property type="entry name" value="Ankyrin_rpt"/>
</dbReference>
<evidence type="ECO:0000256" key="3">
    <source>
        <dbReference type="PROSITE-ProRule" id="PRU00023"/>
    </source>
</evidence>
<dbReference type="InterPro" id="IPR051637">
    <property type="entry name" value="Ank_repeat_dom-contain_49"/>
</dbReference>
<name>A0A6H0XZP1_9PEZI</name>
<keyword evidence="5" id="KW-1185">Reference proteome</keyword>
<dbReference type="Pfam" id="PF12796">
    <property type="entry name" value="Ank_2"/>
    <property type="match status" value="1"/>
</dbReference>
<protein>
    <submittedName>
        <fullName evidence="4">Uncharacterized protein</fullName>
    </submittedName>
</protein>
<feature type="repeat" description="ANK" evidence="3">
    <location>
        <begin position="208"/>
        <end position="240"/>
    </location>
</feature>
<keyword evidence="1" id="KW-0677">Repeat</keyword>